<protein>
    <submittedName>
        <fullName evidence="1">Uncharacterized protein</fullName>
    </submittedName>
</protein>
<dbReference type="EMBL" id="JBBWWR010000013">
    <property type="protein sequence ID" value="KAK8955600.1"/>
    <property type="molecule type" value="Genomic_DNA"/>
</dbReference>
<sequence>MSGLLIFTQQSSRRSQPPCGFVSLTSACSSGTQKTFVVLLRRWFGCVGHRAEDCLEVGASPLAQAWLAAPPAPRLAVPTTDVAALSARLSSLFPQASPTAVRLDPDLSASRQGEMSYEENLHAAAAAVSASSLSAAVVSSASSAAPSVAVAVPPQSQSSTAVLAIDLSAIFTKTNIHGTQVLWDDPGPTGWSSSGATSDVDKMMVLSCPALRVRQAKELELSCPTLRVRQAKELEVGFKTMELGRGAFYHGVALVMQPANLSPSLSELSRDGSAPVLDVSCMTAEERTKVTLLDVATHFLPVVDLCRFGFVRASVWADRADATPHDSYVGRAPPSSNCE</sequence>
<evidence type="ECO:0000313" key="2">
    <source>
        <dbReference type="Proteomes" id="UP001412067"/>
    </source>
</evidence>
<accession>A0ABR2M0T8</accession>
<name>A0ABR2M0T8_9ASPA</name>
<organism evidence="1 2">
    <name type="scientific">Platanthera guangdongensis</name>
    <dbReference type="NCBI Taxonomy" id="2320717"/>
    <lineage>
        <taxon>Eukaryota</taxon>
        <taxon>Viridiplantae</taxon>
        <taxon>Streptophyta</taxon>
        <taxon>Embryophyta</taxon>
        <taxon>Tracheophyta</taxon>
        <taxon>Spermatophyta</taxon>
        <taxon>Magnoliopsida</taxon>
        <taxon>Liliopsida</taxon>
        <taxon>Asparagales</taxon>
        <taxon>Orchidaceae</taxon>
        <taxon>Orchidoideae</taxon>
        <taxon>Orchideae</taxon>
        <taxon>Orchidinae</taxon>
        <taxon>Platanthera</taxon>
    </lineage>
</organism>
<evidence type="ECO:0000313" key="1">
    <source>
        <dbReference type="EMBL" id="KAK8955600.1"/>
    </source>
</evidence>
<dbReference type="Proteomes" id="UP001412067">
    <property type="component" value="Unassembled WGS sequence"/>
</dbReference>
<proteinExistence type="predicted"/>
<gene>
    <name evidence="1" type="ORF">KSP40_PGU006001</name>
</gene>
<reference evidence="1 2" key="1">
    <citation type="journal article" date="2022" name="Nat. Plants">
        <title>Genomes of leafy and leafless Platanthera orchids illuminate the evolution of mycoheterotrophy.</title>
        <authorList>
            <person name="Li M.H."/>
            <person name="Liu K.W."/>
            <person name="Li Z."/>
            <person name="Lu H.C."/>
            <person name="Ye Q.L."/>
            <person name="Zhang D."/>
            <person name="Wang J.Y."/>
            <person name="Li Y.F."/>
            <person name="Zhong Z.M."/>
            <person name="Liu X."/>
            <person name="Yu X."/>
            <person name="Liu D.K."/>
            <person name="Tu X.D."/>
            <person name="Liu B."/>
            <person name="Hao Y."/>
            <person name="Liao X.Y."/>
            <person name="Jiang Y.T."/>
            <person name="Sun W.H."/>
            <person name="Chen J."/>
            <person name="Chen Y.Q."/>
            <person name="Ai Y."/>
            <person name="Zhai J.W."/>
            <person name="Wu S.S."/>
            <person name="Zhou Z."/>
            <person name="Hsiao Y.Y."/>
            <person name="Wu W.L."/>
            <person name="Chen Y.Y."/>
            <person name="Lin Y.F."/>
            <person name="Hsu J.L."/>
            <person name="Li C.Y."/>
            <person name="Wang Z.W."/>
            <person name="Zhao X."/>
            <person name="Zhong W.Y."/>
            <person name="Ma X.K."/>
            <person name="Ma L."/>
            <person name="Huang J."/>
            <person name="Chen G.Z."/>
            <person name="Huang M.Z."/>
            <person name="Huang L."/>
            <person name="Peng D.H."/>
            <person name="Luo Y.B."/>
            <person name="Zou S.Q."/>
            <person name="Chen S.P."/>
            <person name="Lan S."/>
            <person name="Tsai W.C."/>
            <person name="Van de Peer Y."/>
            <person name="Liu Z.J."/>
        </authorList>
    </citation>
    <scope>NUCLEOTIDE SEQUENCE [LARGE SCALE GENOMIC DNA]</scope>
    <source>
        <strain evidence="1">Lor288</strain>
    </source>
</reference>
<comment type="caution">
    <text evidence="1">The sequence shown here is derived from an EMBL/GenBank/DDBJ whole genome shotgun (WGS) entry which is preliminary data.</text>
</comment>
<keyword evidence="2" id="KW-1185">Reference proteome</keyword>